<dbReference type="SUPFAM" id="SSF56349">
    <property type="entry name" value="DNA breaking-rejoining enzymes"/>
    <property type="match status" value="1"/>
</dbReference>
<accession>A0ABZ1ZYJ5</accession>
<name>A0ABZ1ZYJ5_STRNV</name>
<dbReference type="Pfam" id="PF00589">
    <property type="entry name" value="Phage_integrase"/>
    <property type="match status" value="1"/>
</dbReference>
<dbReference type="InterPro" id="IPR013762">
    <property type="entry name" value="Integrase-like_cat_sf"/>
</dbReference>
<evidence type="ECO:0000256" key="2">
    <source>
        <dbReference type="SAM" id="Coils"/>
    </source>
</evidence>
<feature type="coiled-coil region" evidence="2">
    <location>
        <begin position="119"/>
        <end position="165"/>
    </location>
</feature>
<dbReference type="CDD" id="cd00397">
    <property type="entry name" value="DNA_BRE_C"/>
    <property type="match status" value="1"/>
</dbReference>
<dbReference type="Proteomes" id="UP001432209">
    <property type="component" value="Chromosome"/>
</dbReference>
<evidence type="ECO:0000313" key="4">
    <source>
        <dbReference type="EMBL" id="WUX50105.1"/>
    </source>
</evidence>
<reference evidence="4" key="1">
    <citation type="submission" date="2022-10" db="EMBL/GenBank/DDBJ databases">
        <title>The complete genomes of actinobacterial strains from the NBC collection.</title>
        <authorList>
            <person name="Joergensen T.S."/>
            <person name="Alvarez Arevalo M."/>
            <person name="Sterndorff E.B."/>
            <person name="Faurdal D."/>
            <person name="Vuksanovic O."/>
            <person name="Mourched A.-S."/>
            <person name="Charusanti P."/>
            <person name="Shaw S."/>
            <person name="Blin K."/>
            <person name="Weber T."/>
        </authorList>
    </citation>
    <scope>NUCLEOTIDE SEQUENCE</scope>
    <source>
        <strain evidence="4">NBC_01432</strain>
    </source>
</reference>
<keyword evidence="5" id="KW-1185">Reference proteome</keyword>
<evidence type="ECO:0000256" key="1">
    <source>
        <dbReference type="ARBA" id="ARBA00023172"/>
    </source>
</evidence>
<proteinExistence type="predicted"/>
<dbReference type="Gene3D" id="1.10.443.10">
    <property type="entry name" value="Intergrase catalytic core"/>
    <property type="match status" value="1"/>
</dbReference>
<gene>
    <name evidence="4" type="ORF">OG442_00140</name>
</gene>
<dbReference type="InterPro" id="IPR011010">
    <property type="entry name" value="DNA_brk_join_enz"/>
</dbReference>
<dbReference type="InterPro" id="IPR002104">
    <property type="entry name" value="Integrase_catalytic"/>
</dbReference>
<evidence type="ECO:0000259" key="3">
    <source>
        <dbReference type="Pfam" id="PF00589"/>
    </source>
</evidence>
<keyword evidence="2" id="KW-0175">Coiled coil</keyword>
<evidence type="ECO:0000313" key="5">
    <source>
        <dbReference type="Proteomes" id="UP001432209"/>
    </source>
</evidence>
<organism evidence="4 5">
    <name type="scientific">Streptomyces niveus</name>
    <name type="common">Streptomyces spheroides</name>
    <dbReference type="NCBI Taxonomy" id="193462"/>
    <lineage>
        <taxon>Bacteria</taxon>
        <taxon>Bacillati</taxon>
        <taxon>Actinomycetota</taxon>
        <taxon>Actinomycetes</taxon>
        <taxon>Kitasatosporales</taxon>
        <taxon>Streptomycetaceae</taxon>
        <taxon>Streptomyces</taxon>
    </lineage>
</organism>
<dbReference type="RefSeq" id="WP_329073646.1">
    <property type="nucleotide sequence ID" value="NZ_CP109495.1"/>
</dbReference>
<sequence length="188" mass="21140">MPPHDFRRIFITDAIRSGLPPHIAQAIAGHTNINTTMGYHAIYPTETIEAHRAFISRRRALRPAEEYRTPTDTEWEDFLGHFERRKLSVGTCARAYGTACIHEHACVRCSLLRPDPAQRGRLVEIRDNLLDRITEAEREGWLGEIEGLQVSLAGAEGKLAQLEAAQKHNQHAVHLGMPTFEQTAGRST</sequence>
<protein>
    <submittedName>
        <fullName evidence="4">Site-specific integrase</fullName>
    </submittedName>
</protein>
<feature type="domain" description="Tyr recombinase" evidence="3">
    <location>
        <begin position="3"/>
        <end position="43"/>
    </location>
</feature>
<dbReference type="EMBL" id="CP109495">
    <property type="protein sequence ID" value="WUX50105.1"/>
    <property type="molecule type" value="Genomic_DNA"/>
</dbReference>
<keyword evidence="1" id="KW-0233">DNA recombination</keyword>